<dbReference type="GeneID" id="3647236"/>
<protein>
    <submittedName>
        <fullName evidence="2">Fav2p</fullName>
    </submittedName>
</protein>
<dbReference type="STRING" id="237561.A0A1D8PNR4"/>
<gene>
    <name evidence="1 2" type="primary">FAV2</name>
    <name evidence="2" type="ordered locus">CAALFM_C503750WA</name>
    <name evidence="1" type="ordered locus">orf19.8718</name>
</gene>
<proteinExistence type="predicted"/>
<dbReference type="EMBL" id="CP017627">
    <property type="protein sequence ID" value="AOW29785.1"/>
    <property type="molecule type" value="Genomic_DNA"/>
</dbReference>
<reference evidence="2 3" key="3">
    <citation type="journal article" date="2013" name="Genome Biol.">
        <title>Assembly of a phased diploid Candida albicans genome facilitates allele-specific measurements and provides a simple model for repeat and indel structure.</title>
        <authorList>
            <person name="Muzzey D."/>
            <person name="Schwartz K."/>
            <person name="Weissman J.S."/>
            <person name="Sherlock G."/>
        </authorList>
    </citation>
    <scope>NUCLEOTIDE SEQUENCE [LARGE SCALE GENOMIC DNA]</scope>
    <source>
        <strain evidence="3">SC5314 / ATCC MYA-2876</strain>
    </source>
</reference>
<evidence type="ECO:0000313" key="1">
    <source>
        <dbReference type="CGD" id="CAL0000176446"/>
    </source>
</evidence>
<reference evidence="2 3" key="1">
    <citation type="journal article" date="2004" name="Proc. Natl. Acad. Sci. U.S.A.">
        <title>The diploid genome sequence of Candida albicans.</title>
        <authorList>
            <person name="Jones T."/>
            <person name="Federspiel N.A."/>
            <person name="Chibana H."/>
            <person name="Dungan J."/>
            <person name="Kalman S."/>
            <person name="Magee B.B."/>
            <person name="Newport G."/>
            <person name="Thorstenson Y.R."/>
            <person name="Agabian N."/>
            <person name="Magee P.T."/>
            <person name="Davis R.W."/>
            <person name="Scherer S."/>
        </authorList>
    </citation>
    <scope>NUCLEOTIDE SEQUENCE [LARGE SCALE GENOMIC DNA]</scope>
    <source>
        <strain evidence="3">SC5314 / ATCC MYA-2876</strain>
    </source>
</reference>
<name>A0A1D8PNR4_CANAL</name>
<accession>A0A1D8PNR4</accession>
<reference evidence="2 3" key="2">
    <citation type="journal article" date="2007" name="Genome Biol.">
        <title>Assembly of the Candida albicans genome into sixteen supercontigs aligned on the eight chromosomes.</title>
        <authorList>
            <person name="van het Hoog M."/>
            <person name="Rast T.J."/>
            <person name="Martchenko M."/>
            <person name="Grindle S."/>
            <person name="Dignard D."/>
            <person name="Hogues H."/>
            <person name="Cuomo C."/>
            <person name="Berriman M."/>
            <person name="Scherer S."/>
            <person name="Magee B.B."/>
            <person name="Whiteway M."/>
            <person name="Chibana H."/>
            <person name="Nantel A."/>
            <person name="Magee P.T."/>
        </authorList>
    </citation>
    <scope>GENOME REANNOTATION</scope>
    <source>
        <strain evidence="3">SC5314 / ATCC MYA-2876</strain>
    </source>
</reference>
<dbReference type="InParanoid" id="A0A1D8PNR4"/>
<organism evidence="2 3">
    <name type="scientific">Candida albicans (strain SC5314 / ATCC MYA-2876)</name>
    <name type="common">Yeast</name>
    <dbReference type="NCBI Taxonomy" id="237561"/>
    <lineage>
        <taxon>Eukaryota</taxon>
        <taxon>Fungi</taxon>
        <taxon>Dikarya</taxon>
        <taxon>Ascomycota</taxon>
        <taxon>Saccharomycotina</taxon>
        <taxon>Pichiomycetes</taxon>
        <taxon>Debaryomycetaceae</taxon>
        <taxon>Candida/Lodderomyces clade</taxon>
        <taxon>Candida</taxon>
    </lineage>
</organism>
<dbReference type="VEuPathDB" id="FungiDB:C5_03750W_A"/>
<evidence type="ECO:0000313" key="3">
    <source>
        <dbReference type="Proteomes" id="UP000000559"/>
    </source>
</evidence>
<dbReference type="KEGG" id="cal:CAALFM_C503750WA"/>
<dbReference type="RefSeq" id="XP_711172.1">
    <property type="nucleotide sequence ID" value="XM_706080.1"/>
</dbReference>
<keyword evidence="3" id="KW-1185">Reference proteome</keyword>
<dbReference type="Proteomes" id="UP000000559">
    <property type="component" value="Chromosome 5"/>
</dbReference>
<dbReference type="OrthoDB" id="4025276at2759"/>
<dbReference type="CGD" id="CAL0000176446">
    <property type="gene designation" value="FAV2"/>
</dbReference>
<sequence>MSSSSSLPSQLVLDGSASTTATVTPSLTDLQAATQANADKNSQATIASDSVQTISASVTSQLVYASVSSQLTNAIGSFTASSDVKTLTLSSASSASSSKSSGSSNASASVNANSGNSIDLKKVKYGIILSSITVLSFICSF</sequence>
<dbReference type="AlphaFoldDB" id="A0A1D8PNR4"/>
<evidence type="ECO:0000313" key="2">
    <source>
        <dbReference type="EMBL" id="AOW29785.1"/>
    </source>
</evidence>